<evidence type="ECO:0000313" key="2">
    <source>
        <dbReference type="Proteomes" id="UP000515163"/>
    </source>
</evidence>
<dbReference type="InParanoid" id="A0A6P8IDA7"/>
<dbReference type="KEGG" id="aten:116298899"/>
<dbReference type="OrthoDB" id="10479706at2759"/>
<dbReference type="GeneID" id="116298899"/>
<reference evidence="3" key="1">
    <citation type="submission" date="2025-08" db="UniProtKB">
        <authorList>
            <consortium name="RefSeq"/>
        </authorList>
    </citation>
    <scope>IDENTIFICATION</scope>
    <source>
        <tissue evidence="3">Tentacle</tissue>
    </source>
</reference>
<keyword evidence="1" id="KW-0732">Signal</keyword>
<accession>A0A6P8IDA7</accession>
<gene>
    <name evidence="3" type="primary">LOC116298899</name>
</gene>
<proteinExistence type="predicted"/>
<evidence type="ECO:0000256" key="1">
    <source>
        <dbReference type="SAM" id="SignalP"/>
    </source>
</evidence>
<organism evidence="2 3">
    <name type="scientific">Actinia tenebrosa</name>
    <name type="common">Australian red waratah sea anemone</name>
    <dbReference type="NCBI Taxonomy" id="6105"/>
    <lineage>
        <taxon>Eukaryota</taxon>
        <taxon>Metazoa</taxon>
        <taxon>Cnidaria</taxon>
        <taxon>Anthozoa</taxon>
        <taxon>Hexacorallia</taxon>
        <taxon>Actiniaria</taxon>
        <taxon>Actiniidae</taxon>
        <taxon>Actinia</taxon>
    </lineage>
</organism>
<dbReference type="AlphaFoldDB" id="A0A6P8IDA7"/>
<keyword evidence="2" id="KW-1185">Reference proteome</keyword>
<sequence length="179" mass="20188">MNASCILIFLVLVAITANLTAARSNKKSKTEKAVDDAIKHRVKTKKIDALKQEDGVDNYWTMCKPKYDNPLGVCLAGYHLTQNPKDDNKYTWAKEVDGIWDGTHTFRCPDRPYYKVRYFCSKTFTKSYWQGTAPWCGSENDQVNGCQNAGYQGLRIWTSDYGDGNYCALAGTKVLCAKV</sequence>
<protein>
    <submittedName>
        <fullName evidence="3">Uncharacterized protein LOC116298899</fullName>
    </submittedName>
</protein>
<name>A0A6P8IDA7_ACTTE</name>
<feature type="chain" id="PRO_5027996606" evidence="1">
    <location>
        <begin position="23"/>
        <end position="179"/>
    </location>
</feature>
<dbReference type="RefSeq" id="XP_031563340.1">
    <property type="nucleotide sequence ID" value="XM_031707480.1"/>
</dbReference>
<evidence type="ECO:0000313" key="3">
    <source>
        <dbReference type="RefSeq" id="XP_031563340.1"/>
    </source>
</evidence>
<feature type="signal peptide" evidence="1">
    <location>
        <begin position="1"/>
        <end position="22"/>
    </location>
</feature>
<dbReference type="Proteomes" id="UP000515163">
    <property type="component" value="Unplaced"/>
</dbReference>